<dbReference type="RefSeq" id="WP_114246749.1">
    <property type="nucleotide sequence ID" value="NZ_CP027306.1"/>
</dbReference>
<dbReference type="AlphaFoldDB" id="A0A2Z5JIT6"/>
<sequence length="120" mass="12718">MFEPVRGALGDLATRETTVCRYELVTRGELDDFLESSPFVSNVNAVKLSCRTGMGPCQGRYCENSVGAILASAREQTIGLGGRFSAHLPIKPVPVGDLRDLDAVTEQPASDGSDTGRSAS</sequence>
<evidence type="ECO:0000256" key="1">
    <source>
        <dbReference type="SAM" id="MobiDB-lite"/>
    </source>
</evidence>
<dbReference type="Gene3D" id="1.10.10.1100">
    <property type="entry name" value="BFD-like [2Fe-2S]-binding domain"/>
    <property type="match status" value="1"/>
</dbReference>
<evidence type="ECO:0000313" key="2">
    <source>
        <dbReference type="EMBL" id="AXE80297.1"/>
    </source>
</evidence>
<dbReference type="Proteomes" id="UP000252698">
    <property type="component" value="Chromosome"/>
</dbReference>
<accession>A0A2Z5JIT6</accession>
<feature type="compositionally biased region" description="Polar residues" evidence="1">
    <location>
        <begin position="107"/>
        <end position="120"/>
    </location>
</feature>
<dbReference type="KEGG" id="sata:C5746_28855"/>
<evidence type="ECO:0000313" key="3">
    <source>
        <dbReference type="Proteomes" id="UP000252698"/>
    </source>
</evidence>
<dbReference type="CDD" id="cd19946">
    <property type="entry name" value="GlpA-like_Fer2_BFD-like"/>
    <property type="match status" value="1"/>
</dbReference>
<protein>
    <submittedName>
        <fullName evidence="2">Uncharacterized protein</fullName>
    </submittedName>
</protein>
<dbReference type="GeneID" id="95522414"/>
<name>A0A2Z5JIT6_STRAR</name>
<gene>
    <name evidence="2" type="ORF">C5746_28855</name>
</gene>
<organism evidence="2 3">
    <name type="scientific">Streptomyces atratus</name>
    <dbReference type="NCBI Taxonomy" id="1893"/>
    <lineage>
        <taxon>Bacteria</taxon>
        <taxon>Bacillati</taxon>
        <taxon>Actinomycetota</taxon>
        <taxon>Actinomycetes</taxon>
        <taxon>Kitasatosporales</taxon>
        <taxon>Streptomycetaceae</taxon>
        <taxon>Streptomyces</taxon>
    </lineage>
</organism>
<feature type="region of interest" description="Disordered" evidence="1">
    <location>
        <begin position="101"/>
        <end position="120"/>
    </location>
</feature>
<proteinExistence type="predicted"/>
<dbReference type="EMBL" id="CP027306">
    <property type="protein sequence ID" value="AXE80297.1"/>
    <property type="molecule type" value="Genomic_DNA"/>
</dbReference>
<dbReference type="InterPro" id="IPR041854">
    <property type="entry name" value="BFD-like_2Fe2S-bd_dom_sf"/>
</dbReference>
<reference evidence="2 3" key="1">
    <citation type="journal article" date="2018" name="Front. Microbiol.">
        <title>Genome Sequencing of Streptomyces atratus SCSIOZH16 and Activation Production of Nocardamine via Metabolic Engineering.</title>
        <authorList>
            <person name="Li Y."/>
            <person name="Zhang C."/>
            <person name="Liu C."/>
            <person name="Ju J."/>
            <person name="Ma J."/>
        </authorList>
    </citation>
    <scope>NUCLEOTIDE SEQUENCE [LARGE SCALE GENOMIC DNA]</scope>
    <source>
        <strain evidence="2 3">SCSIO_ZH16</strain>
    </source>
</reference>